<organism evidence="4 5">
    <name type="scientific">Allacma fusca</name>
    <dbReference type="NCBI Taxonomy" id="39272"/>
    <lineage>
        <taxon>Eukaryota</taxon>
        <taxon>Metazoa</taxon>
        <taxon>Ecdysozoa</taxon>
        <taxon>Arthropoda</taxon>
        <taxon>Hexapoda</taxon>
        <taxon>Collembola</taxon>
        <taxon>Symphypleona</taxon>
        <taxon>Sminthuridae</taxon>
        <taxon>Allacma</taxon>
    </lineage>
</organism>
<dbReference type="PROSITE" id="PS51465">
    <property type="entry name" value="KAZAL_2"/>
    <property type="match status" value="1"/>
</dbReference>
<dbReference type="EMBL" id="CAJVCH010112415">
    <property type="protein sequence ID" value="CAG7724675.1"/>
    <property type="molecule type" value="Genomic_DNA"/>
</dbReference>
<feature type="chain" id="PRO_5035275160" description="Kazal-like domain-containing protein" evidence="2">
    <location>
        <begin position="26"/>
        <end position="128"/>
    </location>
</feature>
<evidence type="ECO:0000313" key="5">
    <source>
        <dbReference type="Proteomes" id="UP000708208"/>
    </source>
</evidence>
<dbReference type="PROSITE" id="PS00282">
    <property type="entry name" value="KAZAL_1"/>
    <property type="match status" value="1"/>
</dbReference>
<reference evidence="4" key="1">
    <citation type="submission" date="2021-06" db="EMBL/GenBank/DDBJ databases">
        <authorList>
            <person name="Hodson N. C."/>
            <person name="Mongue J. A."/>
            <person name="Jaron S. K."/>
        </authorList>
    </citation>
    <scope>NUCLEOTIDE SEQUENCE</scope>
</reference>
<evidence type="ECO:0000313" key="4">
    <source>
        <dbReference type="EMBL" id="CAG7724675.1"/>
    </source>
</evidence>
<dbReference type="Pfam" id="PF00050">
    <property type="entry name" value="Kazal_1"/>
    <property type="match status" value="1"/>
</dbReference>
<feature type="signal peptide" evidence="2">
    <location>
        <begin position="1"/>
        <end position="25"/>
    </location>
</feature>
<feature type="domain" description="Kazal-like" evidence="3">
    <location>
        <begin position="70"/>
        <end position="126"/>
    </location>
</feature>
<dbReference type="CDD" id="cd00104">
    <property type="entry name" value="KAZAL_FS"/>
    <property type="match status" value="1"/>
</dbReference>
<name>A0A8J2KCT4_9HEXA</name>
<evidence type="ECO:0000256" key="1">
    <source>
        <dbReference type="SAM" id="MobiDB-lite"/>
    </source>
</evidence>
<dbReference type="InterPro" id="IPR002350">
    <property type="entry name" value="Kazal_dom"/>
</dbReference>
<evidence type="ECO:0000259" key="3">
    <source>
        <dbReference type="PROSITE" id="PS51465"/>
    </source>
</evidence>
<evidence type="ECO:0000256" key="2">
    <source>
        <dbReference type="SAM" id="SignalP"/>
    </source>
</evidence>
<feature type="region of interest" description="Disordered" evidence="1">
    <location>
        <begin position="29"/>
        <end position="50"/>
    </location>
</feature>
<comment type="caution">
    <text evidence="4">The sequence shown here is derived from an EMBL/GenBank/DDBJ whole genome shotgun (WGS) entry which is preliminary data.</text>
</comment>
<gene>
    <name evidence="4" type="ORF">AFUS01_LOCUS13678</name>
</gene>
<dbReference type="OrthoDB" id="328123at2759"/>
<sequence>MCRKHVFTILLTSILILIVVTPALTSVSHHHNHRTRHHHHDQSQQESFQYKRNPKYTCEESDEDREWFEKQAITKCECPKIYAPVCGSDGITYHNRCFIQCAVKEKYRGFINGKRLTIAKMEPCDGEH</sequence>
<dbReference type="Proteomes" id="UP000708208">
    <property type="component" value="Unassembled WGS sequence"/>
</dbReference>
<dbReference type="SMART" id="SM00280">
    <property type="entry name" value="KAZAL"/>
    <property type="match status" value="1"/>
</dbReference>
<accession>A0A8J2KCT4</accession>
<protein>
    <recommendedName>
        <fullName evidence="3">Kazal-like domain-containing protein</fullName>
    </recommendedName>
</protein>
<keyword evidence="2" id="KW-0732">Signal</keyword>
<proteinExistence type="predicted"/>
<keyword evidence="5" id="KW-1185">Reference proteome</keyword>
<dbReference type="AlphaFoldDB" id="A0A8J2KCT4"/>
<feature type="compositionally biased region" description="Basic residues" evidence="1">
    <location>
        <begin position="29"/>
        <end position="40"/>
    </location>
</feature>